<feature type="compositionally biased region" description="Polar residues" evidence="1">
    <location>
        <begin position="38"/>
        <end position="50"/>
    </location>
</feature>
<name>A0ABD0QFU1_CIRMR</name>
<feature type="non-terminal residue" evidence="2">
    <location>
        <position position="1"/>
    </location>
</feature>
<evidence type="ECO:0000313" key="2">
    <source>
        <dbReference type="EMBL" id="KAL0184720.1"/>
    </source>
</evidence>
<dbReference type="Proteomes" id="UP001529510">
    <property type="component" value="Unassembled WGS sequence"/>
</dbReference>
<evidence type="ECO:0000256" key="1">
    <source>
        <dbReference type="SAM" id="MobiDB-lite"/>
    </source>
</evidence>
<protein>
    <submittedName>
        <fullName evidence="2">Uncharacterized protein</fullName>
    </submittedName>
</protein>
<sequence length="102" mass="11093">ERMMDVAPDASDRWAAGETTVLEKEALALGSRAPGPQSARQANSREPTGTQIRHLGVEPLIRASRANLSRPVWGSEESVSLASDYYGSTFSLYRGRTFSVPL</sequence>
<evidence type="ECO:0000313" key="3">
    <source>
        <dbReference type="Proteomes" id="UP001529510"/>
    </source>
</evidence>
<gene>
    <name evidence="2" type="ORF">M9458_020416</name>
</gene>
<reference evidence="2 3" key="1">
    <citation type="submission" date="2024-05" db="EMBL/GenBank/DDBJ databases">
        <title>Genome sequencing and assembly of Indian major carp, Cirrhinus mrigala (Hamilton, 1822).</title>
        <authorList>
            <person name="Mohindra V."/>
            <person name="Chowdhury L.M."/>
            <person name="Lal K."/>
            <person name="Jena J.K."/>
        </authorList>
    </citation>
    <scope>NUCLEOTIDE SEQUENCE [LARGE SCALE GENOMIC DNA]</scope>
    <source>
        <strain evidence="2">CM1030</strain>
        <tissue evidence="2">Blood</tissue>
    </source>
</reference>
<feature type="region of interest" description="Disordered" evidence="1">
    <location>
        <begin position="29"/>
        <end position="50"/>
    </location>
</feature>
<feature type="non-terminal residue" evidence="2">
    <location>
        <position position="102"/>
    </location>
</feature>
<dbReference type="EMBL" id="JAMKFB020000009">
    <property type="protein sequence ID" value="KAL0184720.1"/>
    <property type="molecule type" value="Genomic_DNA"/>
</dbReference>
<accession>A0ABD0QFU1</accession>
<proteinExistence type="predicted"/>
<keyword evidence="3" id="KW-1185">Reference proteome</keyword>
<organism evidence="2 3">
    <name type="scientific">Cirrhinus mrigala</name>
    <name type="common">Mrigala</name>
    <dbReference type="NCBI Taxonomy" id="683832"/>
    <lineage>
        <taxon>Eukaryota</taxon>
        <taxon>Metazoa</taxon>
        <taxon>Chordata</taxon>
        <taxon>Craniata</taxon>
        <taxon>Vertebrata</taxon>
        <taxon>Euteleostomi</taxon>
        <taxon>Actinopterygii</taxon>
        <taxon>Neopterygii</taxon>
        <taxon>Teleostei</taxon>
        <taxon>Ostariophysi</taxon>
        <taxon>Cypriniformes</taxon>
        <taxon>Cyprinidae</taxon>
        <taxon>Labeoninae</taxon>
        <taxon>Labeonini</taxon>
        <taxon>Cirrhinus</taxon>
    </lineage>
</organism>
<comment type="caution">
    <text evidence="2">The sequence shown here is derived from an EMBL/GenBank/DDBJ whole genome shotgun (WGS) entry which is preliminary data.</text>
</comment>
<dbReference type="AlphaFoldDB" id="A0ABD0QFU1"/>